<comment type="caution">
    <text evidence="2">The sequence shown here is derived from an EMBL/GenBank/DDBJ whole genome shotgun (WGS) entry which is preliminary data.</text>
</comment>
<accession>A0AAV4NHH7</accession>
<evidence type="ECO:0000256" key="1">
    <source>
        <dbReference type="SAM" id="MobiDB-lite"/>
    </source>
</evidence>
<feature type="compositionally biased region" description="Polar residues" evidence="1">
    <location>
        <begin position="13"/>
        <end position="22"/>
    </location>
</feature>
<organism evidence="2 3">
    <name type="scientific">Caerostris extrusa</name>
    <name type="common">Bark spider</name>
    <name type="synonym">Caerostris bankana</name>
    <dbReference type="NCBI Taxonomy" id="172846"/>
    <lineage>
        <taxon>Eukaryota</taxon>
        <taxon>Metazoa</taxon>
        <taxon>Ecdysozoa</taxon>
        <taxon>Arthropoda</taxon>
        <taxon>Chelicerata</taxon>
        <taxon>Arachnida</taxon>
        <taxon>Araneae</taxon>
        <taxon>Araneomorphae</taxon>
        <taxon>Entelegynae</taxon>
        <taxon>Araneoidea</taxon>
        <taxon>Araneidae</taxon>
        <taxon>Caerostris</taxon>
    </lineage>
</organism>
<evidence type="ECO:0000313" key="2">
    <source>
        <dbReference type="EMBL" id="GIX82767.1"/>
    </source>
</evidence>
<keyword evidence="3" id="KW-1185">Reference proteome</keyword>
<sequence>MLHSSAAPHKPYLTNNNSTKQNLLLKFPNTKQDRSPRGEGEEVEKNKAYLPTDFCPLPSNKIFFRGIGYSSVSNEYQWRKWILS</sequence>
<dbReference type="EMBL" id="BPLR01003268">
    <property type="protein sequence ID" value="GIX82767.1"/>
    <property type="molecule type" value="Genomic_DNA"/>
</dbReference>
<feature type="region of interest" description="Disordered" evidence="1">
    <location>
        <begin position="1"/>
        <end position="45"/>
    </location>
</feature>
<reference evidence="2 3" key="1">
    <citation type="submission" date="2021-06" db="EMBL/GenBank/DDBJ databases">
        <title>Caerostris extrusa draft genome.</title>
        <authorList>
            <person name="Kono N."/>
            <person name="Arakawa K."/>
        </authorList>
    </citation>
    <scope>NUCLEOTIDE SEQUENCE [LARGE SCALE GENOMIC DNA]</scope>
</reference>
<proteinExistence type="predicted"/>
<protein>
    <submittedName>
        <fullName evidence="2">Uncharacterized protein</fullName>
    </submittedName>
</protein>
<dbReference type="AlphaFoldDB" id="A0AAV4NHH7"/>
<feature type="compositionally biased region" description="Basic and acidic residues" evidence="1">
    <location>
        <begin position="31"/>
        <end position="45"/>
    </location>
</feature>
<evidence type="ECO:0000313" key="3">
    <source>
        <dbReference type="Proteomes" id="UP001054945"/>
    </source>
</evidence>
<name>A0AAV4NHH7_CAEEX</name>
<gene>
    <name evidence="2" type="ORF">CEXT_157281</name>
</gene>
<dbReference type="Proteomes" id="UP001054945">
    <property type="component" value="Unassembled WGS sequence"/>
</dbReference>